<keyword evidence="6 7" id="KW-0472">Membrane</keyword>
<feature type="transmembrane region" description="Helical" evidence="7">
    <location>
        <begin position="6"/>
        <end position="29"/>
    </location>
</feature>
<evidence type="ECO:0000313" key="9">
    <source>
        <dbReference type="EMBL" id="GAA4441969.1"/>
    </source>
</evidence>
<keyword evidence="4 7" id="KW-0812">Transmembrane</keyword>
<keyword evidence="7 8" id="KW-0874">Quinone</keyword>
<keyword evidence="7" id="KW-1003">Cell membrane</keyword>
<comment type="catalytic activity">
    <reaction evidence="7 8">
        <text>a quinone + NADH + 5 H(+)(in) = a quinol + NAD(+) + 4 H(+)(out)</text>
        <dbReference type="Rhea" id="RHEA:57888"/>
        <dbReference type="ChEBI" id="CHEBI:15378"/>
        <dbReference type="ChEBI" id="CHEBI:24646"/>
        <dbReference type="ChEBI" id="CHEBI:57540"/>
        <dbReference type="ChEBI" id="CHEBI:57945"/>
        <dbReference type="ChEBI" id="CHEBI:132124"/>
    </reaction>
</comment>
<comment type="subcellular location">
    <subcellularLocation>
        <location evidence="7 8">Cell membrane</location>
        <topology evidence="7 8">Multi-pass membrane protein</topology>
    </subcellularLocation>
    <subcellularLocation>
        <location evidence="1">Membrane</location>
        <topology evidence="1">Multi-pass membrane protein</topology>
    </subcellularLocation>
</comment>
<comment type="subunit">
    <text evidence="7">NDH-1 is composed of 14 different subunits. Subunits NuoA, H, J, K, L, M, N constitute the membrane sector of the complex.</text>
</comment>
<evidence type="ECO:0000256" key="2">
    <source>
        <dbReference type="ARBA" id="ARBA00008472"/>
    </source>
</evidence>
<dbReference type="PANTHER" id="PTHR11058:SF9">
    <property type="entry name" value="NADH-UBIQUINONE OXIDOREDUCTASE CHAIN 3"/>
    <property type="match status" value="1"/>
</dbReference>
<feature type="transmembrane region" description="Helical" evidence="7">
    <location>
        <begin position="60"/>
        <end position="84"/>
    </location>
</feature>
<evidence type="ECO:0000256" key="5">
    <source>
        <dbReference type="ARBA" id="ARBA00022989"/>
    </source>
</evidence>
<organism evidence="9 10">
    <name type="scientific">Ravibacter arvi</name>
    <dbReference type="NCBI Taxonomy" id="2051041"/>
    <lineage>
        <taxon>Bacteria</taxon>
        <taxon>Pseudomonadati</taxon>
        <taxon>Bacteroidota</taxon>
        <taxon>Cytophagia</taxon>
        <taxon>Cytophagales</taxon>
        <taxon>Spirosomataceae</taxon>
        <taxon>Ravibacter</taxon>
    </lineage>
</organism>
<protein>
    <recommendedName>
        <fullName evidence="7">NADH-quinone oxidoreductase subunit A</fullName>
        <ecNumber evidence="7">7.1.1.-</ecNumber>
    </recommendedName>
    <alternativeName>
        <fullName evidence="7">NADH dehydrogenase I subunit A</fullName>
    </alternativeName>
    <alternativeName>
        <fullName evidence="7">NDH-1 subunit A</fullName>
    </alternativeName>
    <alternativeName>
        <fullName evidence="7">NUO1</fullName>
    </alternativeName>
</protein>
<gene>
    <name evidence="7" type="primary">nuoA</name>
    <name evidence="9" type="ORF">GCM10023091_27970</name>
</gene>
<keyword evidence="10" id="KW-1185">Reference proteome</keyword>
<evidence type="ECO:0000256" key="1">
    <source>
        <dbReference type="ARBA" id="ARBA00004141"/>
    </source>
</evidence>
<dbReference type="EMBL" id="BAABEY010000026">
    <property type="protein sequence ID" value="GAA4441969.1"/>
    <property type="molecule type" value="Genomic_DNA"/>
</dbReference>
<dbReference type="EC" id="7.1.1.-" evidence="7"/>
<feature type="transmembrane region" description="Helical" evidence="7">
    <location>
        <begin position="96"/>
        <end position="120"/>
    </location>
</feature>
<keyword evidence="7 8" id="KW-0520">NAD</keyword>
<keyword evidence="3 7" id="KW-0813">Transport</keyword>
<comment type="function">
    <text evidence="7">NDH-1 shuttles electrons from NADH, via FMN and iron-sulfur (Fe-S) centers, to quinones in the respiratory chain. The immediate electron acceptor for the enzyme in this species is believed to be a menaquinone. Couples the redox reaction to proton translocation (for every two electrons transferred, four hydrogen ions are translocated across the cytoplasmic membrane), and thus conserves the redox energy in a proton gradient.</text>
</comment>
<evidence type="ECO:0000256" key="4">
    <source>
        <dbReference type="ARBA" id="ARBA00022692"/>
    </source>
</evidence>
<accession>A0ABP8M3S6</accession>
<evidence type="ECO:0000256" key="3">
    <source>
        <dbReference type="ARBA" id="ARBA00022448"/>
    </source>
</evidence>
<dbReference type="Pfam" id="PF00507">
    <property type="entry name" value="Oxidored_q4"/>
    <property type="match status" value="1"/>
</dbReference>
<dbReference type="Gene3D" id="1.20.58.1610">
    <property type="entry name" value="NADH:ubiquinone/plastoquinone oxidoreductase, chain 3"/>
    <property type="match status" value="1"/>
</dbReference>
<keyword evidence="5 7" id="KW-1133">Transmembrane helix</keyword>
<evidence type="ECO:0000256" key="7">
    <source>
        <dbReference type="HAMAP-Rule" id="MF_01394"/>
    </source>
</evidence>
<evidence type="ECO:0000313" key="10">
    <source>
        <dbReference type="Proteomes" id="UP001501508"/>
    </source>
</evidence>
<dbReference type="Proteomes" id="UP001501508">
    <property type="component" value="Unassembled WGS sequence"/>
</dbReference>
<keyword evidence="7" id="KW-1278">Translocase</keyword>
<evidence type="ECO:0000256" key="6">
    <source>
        <dbReference type="ARBA" id="ARBA00023136"/>
    </source>
</evidence>
<dbReference type="HAMAP" id="MF_01394">
    <property type="entry name" value="NDH1_NuoA"/>
    <property type="match status" value="1"/>
</dbReference>
<evidence type="ECO:0000256" key="8">
    <source>
        <dbReference type="RuleBase" id="RU003639"/>
    </source>
</evidence>
<dbReference type="RefSeq" id="WP_345030209.1">
    <property type="nucleotide sequence ID" value="NZ_BAABEY010000026.1"/>
</dbReference>
<sequence>MVSDFGQILLFLLGGTILISVVLGISSLLRVRKPNDEKLTTYESGEDPQGNANVQFTMRFYVIALVFVLFEVELLFVFPWAIVFGDKALIAQTDGVWGWFAMAEMAVFVLVLVIGLAYAWRKGYLDWVMPQVERSKINTPVPMALYEEFNRRQERNDQTGPTPN</sequence>
<comment type="caution">
    <text evidence="9">The sequence shown here is derived from an EMBL/GenBank/DDBJ whole genome shotgun (WGS) entry which is preliminary data.</text>
</comment>
<proteinExistence type="inferred from homology"/>
<name>A0ABP8M3S6_9BACT</name>
<reference evidence="10" key="1">
    <citation type="journal article" date="2019" name="Int. J. Syst. Evol. Microbiol.">
        <title>The Global Catalogue of Microorganisms (GCM) 10K type strain sequencing project: providing services to taxonomists for standard genome sequencing and annotation.</title>
        <authorList>
            <consortium name="The Broad Institute Genomics Platform"/>
            <consortium name="The Broad Institute Genome Sequencing Center for Infectious Disease"/>
            <person name="Wu L."/>
            <person name="Ma J."/>
        </authorList>
    </citation>
    <scope>NUCLEOTIDE SEQUENCE [LARGE SCALE GENOMIC DNA]</scope>
    <source>
        <strain evidence="10">JCM 31920</strain>
    </source>
</reference>
<dbReference type="PANTHER" id="PTHR11058">
    <property type="entry name" value="NADH-UBIQUINONE OXIDOREDUCTASE CHAIN 3"/>
    <property type="match status" value="1"/>
</dbReference>
<dbReference type="InterPro" id="IPR038430">
    <property type="entry name" value="NDAH_ubi_oxred_su3_sf"/>
</dbReference>
<dbReference type="InterPro" id="IPR023043">
    <property type="entry name" value="NAD(P)H_OxRDtase_bac/plastid"/>
</dbReference>
<dbReference type="InterPro" id="IPR000440">
    <property type="entry name" value="NADH_UbQ/plastoQ_OxRdtase_su3"/>
</dbReference>
<comment type="similarity">
    <text evidence="2 7 8">Belongs to the complex I subunit 3 family.</text>
</comment>